<dbReference type="GO" id="GO:0009245">
    <property type="term" value="P:lipid A biosynthetic process"/>
    <property type="evidence" value="ECO:0007669"/>
    <property type="project" value="TreeGrafter"/>
</dbReference>
<dbReference type="PROSITE" id="PS00012">
    <property type="entry name" value="PHOSPHOPANTETHEINE"/>
    <property type="match status" value="1"/>
</dbReference>
<dbReference type="UniPathway" id="UPA00094"/>
<dbReference type="InterPro" id="IPR006162">
    <property type="entry name" value="Ppantetheine_attach_site"/>
</dbReference>
<dbReference type="OrthoDB" id="9804551at2"/>
<dbReference type="GO" id="GO:0000036">
    <property type="term" value="F:acyl carrier activity"/>
    <property type="evidence" value="ECO:0007669"/>
    <property type="project" value="UniProtKB-UniRule"/>
</dbReference>
<dbReference type="PANTHER" id="PTHR20863:SF76">
    <property type="entry name" value="CARRIER DOMAIN-CONTAINING PROTEIN"/>
    <property type="match status" value="1"/>
</dbReference>
<dbReference type="InterPro" id="IPR009081">
    <property type="entry name" value="PP-bd_ACP"/>
</dbReference>
<dbReference type="HAMAP" id="MF_01217">
    <property type="entry name" value="Acyl_carrier"/>
    <property type="match status" value="1"/>
</dbReference>
<reference evidence="13" key="1">
    <citation type="journal article" date="2010" name="Stand. Genomic Sci.">
        <title>Complete genome sequence of Syntrophothermus lipocalidus type strain (TGB-C1T).</title>
        <authorList>
            <consortium name="US DOE Joint Genome Institute (JGI-PGF)"/>
            <person name="Djao O."/>
            <person name="Zhang X."/>
            <person name="Lucas S."/>
            <person name="Lapidus A."/>
            <person name="Glavina Del Rio T."/>
            <person name="Nolan M."/>
            <person name="Tice H."/>
            <person name="Cheng J."/>
            <person name="Han C."/>
            <person name="Tapia R."/>
            <person name="Goodwin L."/>
            <person name="Pitluck S."/>
            <person name="Liolios K."/>
            <person name="Ivanova N."/>
            <person name="Mavromatis K."/>
            <person name="Mikhailova N."/>
            <person name="Ovchinnikova G."/>
            <person name="Pati A."/>
            <person name="Brambilla E."/>
            <person name="Chen A."/>
            <person name="Palaniappan K."/>
            <person name="Land M."/>
            <person name="Hauser L."/>
            <person name="Chang Y."/>
            <person name="Jeffries C."/>
            <person name="Rohde M."/>
            <person name="Sikorski J."/>
            <person name="Spring S."/>
            <person name="Goker M."/>
            <person name="Detter J."/>
            <person name="Woyke T."/>
            <person name="Bristow J."/>
            <person name="Eisen J."/>
            <person name="Markowitz V."/>
            <person name="Hugenholtz P."/>
            <person name="Kyrpides N."/>
            <person name="Klenk H."/>
        </authorList>
    </citation>
    <scope>NUCLEOTIDE SEQUENCE [LARGE SCALE GENOMIC DNA]</scope>
    <source>
        <strain evidence="13">DSM 12680 / TGB-C1</strain>
    </source>
</reference>
<dbReference type="HOGENOM" id="CLU_108696_5_1_9"/>
<dbReference type="GO" id="GO:0000035">
    <property type="term" value="F:acyl binding"/>
    <property type="evidence" value="ECO:0007669"/>
    <property type="project" value="TreeGrafter"/>
</dbReference>
<keyword evidence="5 7" id="KW-0443">Lipid metabolism</keyword>
<dbReference type="NCBIfam" id="NF002148">
    <property type="entry name" value="PRK00982.1-2"/>
    <property type="match status" value="1"/>
</dbReference>
<sequence>MSVFETIKNVIVEVLDIAPEEITLESSFTDDLGADSLDVVEMLMLLEEKYELEIPEEVAENMKTVKDVVEYLEARLQGK</sequence>
<evidence type="ECO:0000259" key="10">
    <source>
        <dbReference type="PROSITE" id="PS50075"/>
    </source>
</evidence>
<feature type="domain" description="Carrier" evidence="10">
    <location>
        <begin position="1"/>
        <end position="76"/>
    </location>
</feature>
<feature type="modified residue" description="O-(pantetheine 4'-phosphoryl)serine" evidence="7">
    <location>
        <position position="36"/>
    </location>
</feature>
<dbReference type="SUPFAM" id="SSF47336">
    <property type="entry name" value="ACP-like"/>
    <property type="match status" value="1"/>
</dbReference>
<dbReference type="Pfam" id="PF00550">
    <property type="entry name" value="PP-binding"/>
    <property type="match status" value="1"/>
</dbReference>
<evidence type="ECO:0000256" key="4">
    <source>
        <dbReference type="ARBA" id="ARBA00022832"/>
    </source>
</evidence>
<evidence type="ECO:0000256" key="1">
    <source>
        <dbReference type="ARBA" id="ARBA00022450"/>
    </source>
</evidence>
<keyword evidence="13" id="KW-1185">Reference proteome</keyword>
<dbReference type="AlphaFoldDB" id="D7CNC4"/>
<organism evidence="12 13">
    <name type="scientific">Syntrophothermus lipocalidus (strain DSM 12680 / TGB-C1)</name>
    <dbReference type="NCBI Taxonomy" id="643648"/>
    <lineage>
        <taxon>Bacteria</taxon>
        <taxon>Bacillati</taxon>
        <taxon>Bacillota</taxon>
        <taxon>Clostridia</taxon>
        <taxon>Eubacteriales</taxon>
        <taxon>Syntrophomonadaceae</taxon>
        <taxon>Syntrophothermus</taxon>
    </lineage>
</organism>
<evidence type="ECO:0000313" key="13">
    <source>
        <dbReference type="Proteomes" id="UP000000378"/>
    </source>
</evidence>
<evidence type="ECO:0000313" key="12">
    <source>
        <dbReference type="EMBL" id="ADI02209.1"/>
    </source>
</evidence>
<comment type="similarity">
    <text evidence="7">Belongs to the acyl carrier protein (ACP) family.</text>
</comment>
<keyword evidence="7" id="KW-0963">Cytoplasm</keyword>
<dbReference type="PROSITE" id="PS50075">
    <property type="entry name" value="CARRIER"/>
    <property type="match status" value="1"/>
</dbReference>
<keyword evidence="3 7" id="KW-0597">Phosphoprotein</keyword>
<keyword evidence="4 7" id="KW-0276">Fatty acid metabolism</keyword>
<evidence type="ECO:0000256" key="5">
    <source>
        <dbReference type="ARBA" id="ARBA00023098"/>
    </source>
</evidence>
<comment type="pathway">
    <text evidence="7 9">Lipid metabolism; fatty acid biosynthesis.</text>
</comment>
<evidence type="ECO:0000256" key="7">
    <source>
        <dbReference type="HAMAP-Rule" id="MF_01217"/>
    </source>
</evidence>
<feature type="domain" description="EAL" evidence="11">
    <location>
        <begin position="1"/>
        <end position="79"/>
    </location>
</feature>
<comment type="function">
    <text evidence="7 9">Carrier of the growing fatty acid chain in fatty acid biosynthesis.</text>
</comment>
<evidence type="ECO:0000256" key="9">
    <source>
        <dbReference type="RuleBase" id="RU003545"/>
    </source>
</evidence>
<dbReference type="NCBIfam" id="TIGR00517">
    <property type="entry name" value="acyl_carrier"/>
    <property type="match status" value="1"/>
</dbReference>
<dbReference type="RefSeq" id="WP_013175611.1">
    <property type="nucleotide sequence ID" value="NC_014220.1"/>
</dbReference>
<comment type="PTM">
    <text evidence="7">4'-phosphopantetheine is transferred from CoA to a specific serine of apo-ACP by AcpS. This modification is essential for activity because fatty acids are bound in thioester linkage to the sulfhydryl of the prosthetic group.</text>
</comment>
<keyword evidence="1 7" id="KW-0596">Phosphopantetheine</keyword>
<proteinExistence type="inferred from homology"/>
<evidence type="ECO:0000256" key="3">
    <source>
        <dbReference type="ARBA" id="ARBA00022553"/>
    </source>
</evidence>
<comment type="subcellular location">
    <subcellularLocation>
        <location evidence="7">Cytoplasm</location>
    </subcellularLocation>
</comment>
<dbReference type="PANTHER" id="PTHR20863">
    <property type="entry name" value="ACYL CARRIER PROTEIN"/>
    <property type="match status" value="1"/>
</dbReference>
<dbReference type="InterPro" id="IPR003231">
    <property type="entry name" value="ACP"/>
</dbReference>
<dbReference type="eggNOG" id="COG0236">
    <property type="taxonomic scope" value="Bacteria"/>
</dbReference>
<dbReference type="InterPro" id="IPR001633">
    <property type="entry name" value="EAL_dom"/>
</dbReference>
<dbReference type="KEGG" id="slp:Slip_1446"/>
<reference evidence="12 13" key="2">
    <citation type="journal article" date="2010" name="Stand. Genomic Sci.">
        <title>Complete genome sequence of Syntrophothermus lipocalidus type strain (TGB-C1).</title>
        <authorList>
            <person name="Djao O.D."/>
            <person name="Zhang X."/>
            <person name="Lucas S."/>
            <person name="Lapidus A."/>
            <person name="Del Rio T.G."/>
            <person name="Nolan M."/>
            <person name="Tice H."/>
            <person name="Cheng J.F."/>
            <person name="Han C."/>
            <person name="Tapia R."/>
            <person name="Goodwin L."/>
            <person name="Pitluck S."/>
            <person name="Liolios K."/>
            <person name="Ivanova N."/>
            <person name="Mavromatis K."/>
            <person name="Mikhailova N."/>
            <person name="Ovchinnikova G."/>
            <person name="Pati A."/>
            <person name="Brambilla E."/>
            <person name="Chen A."/>
            <person name="Palaniappan K."/>
            <person name="Land M."/>
            <person name="Hauser L."/>
            <person name="Chang Y.J."/>
            <person name="Jeffries C.D."/>
            <person name="Rohde M."/>
            <person name="Sikorski J."/>
            <person name="Spring S."/>
            <person name="Goker M."/>
            <person name="Detter J.C."/>
            <person name="Woyke T."/>
            <person name="Bristow J."/>
            <person name="Eisen J.A."/>
            <person name="Markowitz V."/>
            <person name="Hugenholtz P."/>
            <person name="Kyrpides N.C."/>
            <person name="Klenk H.P."/>
        </authorList>
    </citation>
    <scope>NUCLEOTIDE SEQUENCE [LARGE SCALE GENOMIC DNA]</scope>
    <source>
        <strain evidence="13">DSM 12680 / TGB-C1</strain>
    </source>
</reference>
<name>D7CNC4_SYNLT</name>
<evidence type="ECO:0000256" key="8">
    <source>
        <dbReference type="NCBIfam" id="TIGR00517"/>
    </source>
</evidence>
<dbReference type="Proteomes" id="UP000000378">
    <property type="component" value="Chromosome"/>
</dbReference>
<keyword evidence="6 7" id="KW-0275">Fatty acid biosynthesis</keyword>
<protein>
    <recommendedName>
        <fullName evidence="7 8">Acyl carrier protein</fullName>
        <shortName evidence="7">ACP</shortName>
    </recommendedName>
</protein>
<dbReference type="NCBIfam" id="NF002150">
    <property type="entry name" value="PRK00982.1-4"/>
    <property type="match status" value="1"/>
</dbReference>
<dbReference type="PROSITE" id="PS50883">
    <property type="entry name" value="EAL"/>
    <property type="match status" value="1"/>
</dbReference>
<dbReference type="Gene3D" id="1.10.1200.10">
    <property type="entry name" value="ACP-like"/>
    <property type="match status" value="1"/>
</dbReference>
<dbReference type="EMBL" id="CP002048">
    <property type="protein sequence ID" value="ADI02209.1"/>
    <property type="molecule type" value="Genomic_DNA"/>
</dbReference>
<gene>
    <name evidence="7" type="primary">acpP</name>
    <name evidence="12" type="ordered locus">Slip_1446</name>
</gene>
<keyword evidence="2 7" id="KW-0444">Lipid biosynthesis</keyword>
<dbReference type="InterPro" id="IPR036736">
    <property type="entry name" value="ACP-like_sf"/>
</dbReference>
<dbReference type="STRING" id="643648.Slip_1446"/>
<evidence type="ECO:0000259" key="11">
    <source>
        <dbReference type="PROSITE" id="PS50883"/>
    </source>
</evidence>
<evidence type="ECO:0000256" key="2">
    <source>
        <dbReference type="ARBA" id="ARBA00022516"/>
    </source>
</evidence>
<dbReference type="GO" id="GO:0016020">
    <property type="term" value="C:membrane"/>
    <property type="evidence" value="ECO:0007669"/>
    <property type="project" value="GOC"/>
</dbReference>
<comment type="PTM">
    <text evidence="9">4'-phosphopantetheine is transferred from CoA to a specific serine of apo-ACP by acpS.</text>
</comment>
<dbReference type="GO" id="GO:0005829">
    <property type="term" value="C:cytosol"/>
    <property type="evidence" value="ECO:0007669"/>
    <property type="project" value="TreeGrafter"/>
</dbReference>
<evidence type="ECO:0000256" key="6">
    <source>
        <dbReference type="ARBA" id="ARBA00023160"/>
    </source>
</evidence>
<accession>D7CNC4</accession>